<evidence type="ECO:0000313" key="2">
    <source>
        <dbReference type="Proteomes" id="UP000660380"/>
    </source>
</evidence>
<dbReference type="Proteomes" id="UP000660380">
    <property type="component" value="Unassembled WGS sequence"/>
</dbReference>
<keyword evidence="2" id="KW-1185">Reference proteome</keyword>
<evidence type="ECO:0000313" key="1">
    <source>
        <dbReference type="EMBL" id="MBD2609075.1"/>
    </source>
</evidence>
<organism evidence="1 2">
    <name type="scientific">Scytonema hofmannii FACHB-248</name>
    <dbReference type="NCBI Taxonomy" id="1842502"/>
    <lineage>
        <taxon>Bacteria</taxon>
        <taxon>Bacillati</taxon>
        <taxon>Cyanobacteriota</taxon>
        <taxon>Cyanophyceae</taxon>
        <taxon>Nostocales</taxon>
        <taxon>Scytonemataceae</taxon>
        <taxon>Scytonema</taxon>
    </lineage>
</organism>
<gene>
    <name evidence="1" type="ORF">H6G81_32305</name>
</gene>
<reference evidence="1 2" key="1">
    <citation type="journal article" date="2020" name="ISME J.">
        <title>Comparative genomics reveals insights into cyanobacterial evolution and habitat adaptation.</title>
        <authorList>
            <person name="Chen M.Y."/>
            <person name="Teng W.K."/>
            <person name="Zhao L."/>
            <person name="Hu C.X."/>
            <person name="Zhou Y.K."/>
            <person name="Han B.P."/>
            <person name="Song L.R."/>
            <person name="Shu W.S."/>
        </authorList>
    </citation>
    <scope>NUCLEOTIDE SEQUENCE [LARGE SCALE GENOMIC DNA]</scope>
    <source>
        <strain evidence="1 2">FACHB-248</strain>
    </source>
</reference>
<proteinExistence type="predicted"/>
<dbReference type="RefSeq" id="WP_144238293.1">
    <property type="nucleotide sequence ID" value="NZ_JACJTA010000126.1"/>
</dbReference>
<comment type="caution">
    <text evidence="1">The sequence shown here is derived from an EMBL/GenBank/DDBJ whole genome shotgun (WGS) entry which is preliminary data.</text>
</comment>
<accession>A0ABR8GZS6</accession>
<name>A0ABR8GZS6_9CYAN</name>
<sequence length="75" mass="8289">MKIAAVSPYRATKSSNVRSLGAACVIAIAPNYYRLNMINFSNITYKKIFEEICDRIKEAPTIKIAATPTKSAYAD</sequence>
<dbReference type="EMBL" id="JACJTA010000126">
    <property type="protein sequence ID" value="MBD2609075.1"/>
    <property type="molecule type" value="Genomic_DNA"/>
</dbReference>
<protein>
    <submittedName>
        <fullName evidence="1">Uncharacterized protein</fullName>
    </submittedName>
</protein>